<evidence type="ECO:0000256" key="5">
    <source>
        <dbReference type="ARBA" id="ARBA00022679"/>
    </source>
</evidence>
<dbReference type="InterPro" id="IPR050428">
    <property type="entry name" value="TCS_sensor_his_kinase"/>
</dbReference>
<dbReference type="InterPro" id="IPR003594">
    <property type="entry name" value="HATPase_dom"/>
</dbReference>
<dbReference type="PRINTS" id="PR00344">
    <property type="entry name" value="BCTRLSENSOR"/>
</dbReference>
<dbReference type="EC" id="2.7.13.3" evidence="3"/>
<organism evidence="14 15">
    <name type="scientific">Rhodopirellula bahusiensis</name>
    <dbReference type="NCBI Taxonomy" id="2014065"/>
    <lineage>
        <taxon>Bacteria</taxon>
        <taxon>Pseudomonadati</taxon>
        <taxon>Planctomycetota</taxon>
        <taxon>Planctomycetia</taxon>
        <taxon>Pirellulales</taxon>
        <taxon>Pirellulaceae</taxon>
        <taxon>Rhodopirellula</taxon>
    </lineage>
</organism>
<evidence type="ECO:0000256" key="4">
    <source>
        <dbReference type="ARBA" id="ARBA00022553"/>
    </source>
</evidence>
<dbReference type="InterPro" id="IPR036890">
    <property type="entry name" value="HATPase_C_sf"/>
</dbReference>
<feature type="transmembrane region" description="Helical" evidence="11">
    <location>
        <begin position="12"/>
        <end position="33"/>
    </location>
</feature>
<dbReference type="GeneID" id="90606763"/>
<dbReference type="PANTHER" id="PTHR45436">
    <property type="entry name" value="SENSOR HISTIDINE KINASE YKOH"/>
    <property type="match status" value="1"/>
</dbReference>
<evidence type="ECO:0000313" key="14">
    <source>
        <dbReference type="EMBL" id="PHQ36876.1"/>
    </source>
</evidence>
<comment type="catalytic activity">
    <reaction evidence="1">
        <text>ATP + protein L-histidine = ADP + protein N-phospho-L-histidine.</text>
        <dbReference type="EC" id="2.7.13.3"/>
    </reaction>
</comment>
<evidence type="ECO:0000256" key="8">
    <source>
        <dbReference type="ARBA" id="ARBA00022989"/>
    </source>
</evidence>
<keyword evidence="15" id="KW-1185">Reference proteome</keyword>
<dbReference type="SUPFAM" id="SSF158472">
    <property type="entry name" value="HAMP domain-like"/>
    <property type="match status" value="1"/>
</dbReference>
<dbReference type="AlphaFoldDB" id="A0A2G1WD02"/>
<evidence type="ECO:0000313" key="15">
    <source>
        <dbReference type="Proteomes" id="UP000225740"/>
    </source>
</evidence>
<dbReference type="SUPFAM" id="SSF47384">
    <property type="entry name" value="Homodimeric domain of signal transducing histidine kinase"/>
    <property type="match status" value="1"/>
</dbReference>
<reference evidence="14 15" key="1">
    <citation type="submission" date="2017-06" db="EMBL/GenBank/DDBJ databases">
        <title>Description of Rhodopirellula bahusiensis sp. nov.</title>
        <authorList>
            <person name="Kizina J."/>
            <person name="Harder J."/>
        </authorList>
    </citation>
    <scope>NUCLEOTIDE SEQUENCE [LARGE SCALE GENOMIC DNA]</scope>
    <source>
        <strain evidence="14 15">SWK21</strain>
    </source>
</reference>
<dbReference type="InterPro" id="IPR005467">
    <property type="entry name" value="His_kinase_dom"/>
</dbReference>
<evidence type="ECO:0000256" key="3">
    <source>
        <dbReference type="ARBA" id="ARBA00012438"/>
    </source>
</evidence>
<evidence type="ECO:0000256" key="6">
    <source>
        <dbReference type="ARBA" id="ARBA00022692"/>
    </source>
</evidence>
<keyword evidence="5" id="KW-0808">Transferase</keyword>
<dbReference type="Gene3D" id="1.10.287.130">
    <property type="match status" value="1"/>
</dbReference>
<dbReference type="CDD" id="cd00082">
    <property type="entry name" value="HisKA"/>
    <property type="match status" value="1"/>
</dbReference>
<dbReference type="Pfam" id="PF00672">
    <property type="entry name" value="HAMP"/>
    <property type="match status" value="1"/>
</dbReference>
<dbReference type="GO" id="GO:0000155">
    <property type="term" value="F:phosphorelay sensor kinase activity"/>
    <property type="evidence" value="ECO:0007669"/>
    <property type="project" value="InterPro"/>
</dbReference>
<dbReference type="EMBL" id="NIZW01000001">
    <property type="protein sequence ID" value="PHQ36876.1"/>
    <property type="molecule type" value="Genomic_DNA"/>
</dbReference>
<evidence type="ECO:0000256" key="1">
    <source>
        <dbReference type="ARBA" id="ARBA00000085"/>
    </source>
</evidence>
<keyword evidence="7" id="KW-0418">Kinase</keyword>
<keyword evidence="8 11" id="KW-1133">Transmembrane helix</keyword>
<keyword evidence="4" id="KW-0597">Phosphoprotein</keyword>
<keyword evidence="10 11" id="KW-0472">Membrane</keyword>
<dbReference type="Pfam" id="PF00512">
    <property type="entry name" value="HisKA"/>
    <property type="match status" value="1"/>
</dbReference>
<dbReference type="RefSeq" id="WP_099258581.1">
    <property type="nucleotide sequence ID" value="NZ_NIZW01000001.1"/>
</dbReference>
<evidence type="ECO:0000256" key="9">
    <source>
        <dbReference type="ARBA" id="ARBA00023012"/>
    </source>
</evidence>
<feature type="domain" description="Histidine kinase" evidence="12">
    <location>
        <begin position="243"/>
        <end position="468"/>
    </location>
</feature>
<dbReference type="OrthoDB" id="9786919at2"/>
<dbReference type="Proteomes" id="UP000225740">
    <property type="component" value="Unassembled WGS sequence"/>
</dbReference>
<dbReference type="InterPro" id="IPR036097">
    <property type="entry name" value="HisK_dim/P_sf"/>
</dbReference>
<keyword evidence="9" id="KW-0902">Two-component regulatory system</keyword>
<evidence type="ECO:0000256" key="2">
    <source>
        <dbReference type="ARBA" id="ARBA00004370"/>
    </source>
</evidence>
<dbReference type="SMART" id="SM00304">
    <property type="entry name" value="HAMP"/>
    <property type="match status" value="1"/>
</dbReference>
<dbReference type="SMART" id="SM00388">
    <property type="entry name" value="HisKA"/>
    <property type="match status" value="1"/>
</dbReference>
<sequence>MNRISIRWRIAVWSTLAFGIVLFAFAALLYGMLYRMHYRQVDDGLKNRFEKVRVDLETTTTPDQNFANWVRKFGKHLEISGVAVAPDGRIVAAANSLNQMPDSEWKTIVQPGPVFDSQMIPGFGHGRLARGSIETPTGTHTLILVAEMEHIDEELRGVAKVLWSTIPLMLVMVVIVSYVLAMKALSPVEQLTQRSNEITAENLHQRLPVPNPHDELGHLAKTINSMISRLEKSFAEVRRFSDDASHELRTPVTIIQSEAEMGLELTDVQDEASTRFKSILEECSRLTAVTSQLLALSRSESSAAGMKLASIDLEAMAEEVIRSLQPRITGRQLSLALIRNGPMKIESDQERVRQVFHNLLENSIKYTPTGGNIEVVLTHSSNLVNIEFRDSGIGIGAEHSDRIFDRFYKAHSGDEGLSSQHDQNSFPPSTGLGLSIVRSILDSLGGEIELIERPPWRTVFQVSLPTKPS</sequence>
<comment type="subcellular location">
    <subcellularLocation>
        <location evidence="2">Membrane</location>
    </subcellularLocation>
</comment>
<feature type="domain" description="HAMP" evidence="13">
    <location>
        <begin position="182"/>
        <end position="235"/>
    </location>
</feature>
<evidence type="ECO:0000259" key="12">
    <source>
        <dbReference type="PROSITE" id="PS50109"/>
    </source>
</evidence>
<dbReference type="Gene3D" id="6.10.340.10">
    <property type="match status" value="1"/>
</dbReference>
<comment type="caution">
    <text evidence="14">The sequence shown here is derived from an EMBL/GenBank/DDBJ whole genome shotgun (WGS) entry which is preliminary data.</text>
</comment>
<evidence type="ECO:0000256" key="11">
    <source>
        <dbReference type="SAM" id="Phobius"/>
    </source>
</evidence>
<keyword evidence="6 11" id="KW-0812">Transmembrane</keyword>
<dbReference type="CDD" id="cd06225">
    <property type="entry name" value="HAMP"/>
    <property type="match status" value="1"/>
</dbReference>
<dbReference type="SMART" id="SM00387">
    <property type="entry name" value="HATPase_c"/>
    <property type="match status" value="1"/>
</dbReference>
<dbReference type="InterPro" id="IPR004358">
    <property type="entry name" value="Sig_transdc_His_kin-like_C"/>
</dbReference>
<protein>
    <recommendedName>
        <fullName evidence="3">histidine kinase</fullName>
        <ecNumber evidence="3">2.7.13.3</ecNumber>
    </recommendedName>
</protein>
<evidence type="ECO:0000256" key="10">
    <source>
        <dbReference type="ARBA" id="ARBA00023136"/>
    </source>
</evidence>
<dbReference type="Gene3D" id="3.30.565.10">
    <property type="entry name" value="Histidine kinase-like ATPase, C-terminal domain"/>
    <property type="match status" value="1"/>
</dbReference>
<dbReference type="Pfam" id="PF02518">
    <property type="entry name" value="HATPase_c"/>
    <property type="match status" value="1"/>
</dbReference>
<dbReference type="SUPFAM" id="SSF55874">
    <property type="entry name" value="ATPase domain of HSP90 chaperone/DNA topoisomerase II/histidine kinase"/>
    <property type="match status" value="1"/>
</dbReference>
<proteinExistence type="predicted"/>
<name>A0A2G1WD02_9BACT</name>
<dbReference type="GO" id="GO:0005886">
    <property type="term" value="C:plasma membrane"/>
    <property type="evidence" value="ECO:0007669"/>
    <property type="project" value="TreeGrafter"/>
</dbReference>
<dbReference type="PROSITE" id="PS50109">
    <property type="entry name" value="HIS_KIN"/>
    <property type="match status" value="1"/>
</dbReference>
<dbReference type="InterPro" id="IPR003660">
    <property type="entry name" value="HAMP_dom"/>
</dbReference>
<evidence type="ECO:0000259" key="13">
    <source>
        <dbReference type="PROSITE" id="PS50885"/>
    </source>
</evidence>
<evidence type="ECO:0000256" key="7">
    <source>
        <dbReference type="ARBA" id="ARBA00022777"/>
    </source>
</evidence>
<dbReference type="InterPro" id="IPR003661">
    <property type="entry name" value="HisK_dim/P_dom"/>
</dbReference>
<dbReference type="PROSITE" id="PS50885">
    <property type="entry name" value="HAMP"/>
    <property type="match status" value="1"/>
</dbReference>
<accession>A0A2G1WD02</accession>
<gene>
    <name evidence="14" type="ORF">CEE69_00315</name>
</gene>
<dbReference type="PANTHER" id="PTHR45436:SF5">
    <property type="entry name" value="SENSOR HISTIDINE KINASE TRCS"/>
    <property type="match status" value="1"/>
</dbReference>
<feature type="transmembrane region" description="Helical" evidence="11">
    <location>
        <begin position="161"/>
        <end position="181"/>
    </location>
</feature>